<dbReference type="EMBL" id="LGCN01000224">
    <property type="protein sequence ID" value="KOT33283.1"/>
    <property type="molecule type" value="Genomic_DNA"/>
</dbReference>
<name>A0A0M8QEZ1_9ACTN</name>
<feature type="region of interest" description="Disordered" evidence="1">
    <location>
        <begin position="45"/>
        <end position="76"/>
    </location>
</feature>
<comment type="caution">
    <text evidence="2">The sequence shown here is derived from an EMBL/GenBank/DDBJ whole genome shotgun (WGS) entry which is preliminary data.</text>
</comment>
<sequence length="76" mass="8195">MGSASSTEHVQAYAATMPGPWWREWCATESEPGRYEVKGSAFTSPLTRAAPPLANDANATMRDDDTGFRCVSTPAE</sequence>
<keyword evidence="3" id="KW-1185">Reference proteome</keyword>
<accession>A0A0M8QEZ1</accession>
<gene>
    <name evidence="2" type="ORF">ADK41_28185</name>
</gene>
<evidence type="ECO:0000313" key="2">
    <source>
        <dbReference type="EMBL" id="KOT33283.1"/>
    </source>
</evidence>
<dbReference type="PATRIC" id="fig|36816.3.peg.6102"/>
<evidence type="ECO:0000313" key="3">
    <source>
        <dbReference type="Proteomes" id="UP000037773"/>
    </source>
</evidence>
<organism evidence="2 3">
    <name type="scientific">Streptomyces caelestis</name>
    <dbReference type="NCBI Taxonomy" id="36816"/>
    <lineage>
        <taxon>Bacteria</taxon>
        <taxon>Bacillati</taxon>
        <taxon>Actinomycetota</taxon>
        <taxon>Actinomycetes</taxon>
        <taxon>Kitasatosporales</taxon>
        <taxon>Streptomycetaceae</taxon>
        <taxon>Streptomyces</taxon>
    </lineage>
</organism>
<protein>
    <submittedName>
        <fullName evidence="2">Uncharacterized protein</fullName>
    </submittedName>
</protein>
<reference evidence="2 3" key="1">
    <citation type="submission" date="2015-07" db="EMBL/GenBank/DDBJ databases">
        <authorList>
            <person name="Noorani M."/>
        </authorList>
    </citation>
    <scope>NUCLEOTIDE SEQUENCE [LARGE SCALE GENOMIC DNA]</scope>
    <source>
        <strain evidence="2 3">NRRL B-24567</strain>
    </source>
</reference>
<proteinExistence type="predicted"/>
<evidence type="ECO:0000256" key="1">
    <source>
        <dbReference type="SAM" id="MobiDB-lite"/>
    </source>
</evidence>
<dbReference type="AlphaFoldDB" id="A0A0M8QEZ1"/>
<dbReference type="Proteomes" id="UP000037773">
    <property type="component" value="Unassembled WGS sequence"/>
</dbReference>